<dbReference type="PANTHER" id="PTHR47941">
    <property type="entry name" value="PENTATRICOPEPTIDE REPEAT-CONTAINING PROTEIN 3, MITOCHONDRIAL"/>
    <property type="match status" value="1"/>
</dbReference>
<dbReference type="OrthoDB" id="185373at2759"/>
<reference evidence="5" key="1">
    <citation type="submission" date="2018-08" db="EMBL/GenBank/DDBJ databases">
        <authorList>
            <person name="Rossello M."/>
        </authorList>
    </citation>
    <scope>NUCLEOTIDE SEQUENCE [LARGE SCALE GENOMIC DNA]</scope>
    <source>
        <strain evidence="5">cv. Chinese Spring</strain>
    </source>
</reference>
<dbReference type="PROSITE" id="PS51375">
    <property type="entry name" value="PPR"/>
    <property type="match status" value="1"/>
</dbReference>
<protein>
    <recommendedName>
        <fullName evidence="7">Pentatricopeptide repeat-containing protein</fullName>
    </recommendedName>
</protein>
<keyword evidence="6" id="KW-1185">Reference proteome</keyword>
<dbReference type="EnsemblPlants" id="TraesCS5D02G047567.1">
    <property type="protein sequence ID" value="TraesCS5D02G047567.1.cds1"/>
    <property type="gene ID" value="TraesCS5D02G047567"/>
</dbReference>
<feature type="repeat" description="PPR" evidence="4">
    <location>
        <begin position="76"/>
        <end position="110"/>
    </location>
</feature>
<keyword evidence="2" id="KW-0677">Repeat</keyword>
<reference evidence="5" key="2">
    <citation type="submission" date="2018-10" db="UniProtKB">
        <authorList>
            <consortium name="EnsemblPlants"/>
        </authorList>
    </citation>
    <scope>IDENTIFICATION</scope>
</reference>
<dbReference type="AlphaFoldDB" id="A0A3B6MKG9"/>
<comment type="similarity">
    <text evidence="1">Belongs to the PPR family. P subfamily.</text>
</comment>
<evidence type="ECO:0000313" key="6">
    <source>
        <dbReference type="Proteomes" id="UP000019116"/>
    </source>
</evidence>
<dbReference type="InterPro" id="IPR011990">
    <property type="entry name" value="TPR-like_helical_dom_sf"/>
</dbReference>
<evidence type="ECO:0000256" key="3">
    <source>
        <dbReference type="ARBA" id="ARBA00022946"/>
    </source>
</evidence>
<dbReference type="Gramene" id="TraesCS5D03G0119300.1">
    <property type="protein sequence ID" value="TraesCS5D03G0119300.1.CDS1"/>
    <property type="gene ID" value="TraesCS5D03G0119300"/>
</dbReference>
<dbReference type="NCBIfam" id="TIGR00756">
    <property type="entry name" value="PPR"/>
    <property type="match status" value="2"/>
</dbReference>
<dbReference type="InterPro" id="IPR002885">
    <property type="entry name" value="PPR_rpt"/>
</dbReference>
<accession>A0A3B6MKG9</accession>
<dbReference type="Gramene" id="TraesCLE_scaffold_036037_01G000300.1">
    <property type="protein sequence ID" value="TraesCLE_scaffold_036037_01G000300.1"/>
    <property type="gene ID" value="TraesCLE_scaffold_036037_01G000300"/>
</dbReference>
<dbReference type="SMR" id="A0A3B6MKG9"/>
<evidence type="ECO:0000256" key="4">
    <source>
        <dbReference type="PROSITE-ProRule" id="PRU00708"/>
    </source>
</evidence>
<dbReference type="Gene3D" id="1.25.40.10">
    <property type="entry name" value="Tetratricopeptide repeat domain"/>
    <property type="match status" value="1"/>
</dbReference>
<dbReference type="Gramene" id="TraesWEE_scaffold_093220_01G000200.1">
    <property type="protein sequence ID" value="TraesWEE_scaffold_093220_01G000200.1"/>
    <property type="gene ID" value="TraesWEE_scaffold_093220_01G000200"/>
</dbReference>
<evidence type="ECO:0008006" key="7">
    <source>
        <dbReference type="Google" id="ProtNLM"/>
    </source>
</evidence>
<dbReference type="STRING" id="4565.A0A3B6MKG9"/>
<sequence length="137" mass="15223">MTAMGPRPSLAIFNAMILGLCHRALVPVSAGLLGIMWRFHLIPHACSYNKGHCVFGRAGDAFEMFDKMHKLGCEPTVVTYNILVNIRCRDGNIVEARRLFDEMAMVGVKANATTFNVLIDGYAKPGEWTRLMPPAER</sequence>
<dbReference type="Proteomes" id="UP000019116">
    <property type="component" value="Chromosome 5D"/>
</dbReference>
<dbReference type="Gramene" id="TraesRN5D0100127100.1">
    <property type="protein sequence ID" value="TraesRN5D0100127100.1"/>
    <property type="gene ID" value="TraesRN5D0100127100"/>
</dbReference>
<evidence type="ECO:0000256" key="1">
    <source>
        <dbReference type="ARBA" id="ARBA00007626"/>
    </source>
</evidence>
<dbReference type="Gramene" id="TraesCAD_scaffold_059875_01G000200.1">
    <property type="protein sequence ID" value="TraesCAD_scaffold_059875_01G000200.1"/>
    <property type="gene ID" value="TraesCAD_scaffold_059875_01G000200"/>
</dbReference>
<name>A0A3B6MKG9_WHEAT</name>
<dbReference type="Gramene" id="TraesROB_scaffold_031691_01G000300.1">
    <property type="protein sequence ID" value="TraesROB_scaffold_031691_01G000300.1"/>
    <property type="gene ID" value="TraesROB_scaffold_031691_01G000300"/>
</dbReference>
<dbReference type="Pfam" id="PF01535">
    <property type="entry name" value="PPR"/>
    <property type="match status" value="1"/>
</dbReference>
<evidence type="ECO:0000256" key="2">
    <source>
        <dbReference type="ARBA" id="ARBA00022737"/>
    </source>
</evidence>
<dbReference type="Gramene" id="TraesCS5D02G047567.1">
    <property type="protein sequence ID" value="TraesCS5D02G047567.1.cds1"/>
    <property type="gene ID" value="TraesCS5D02G047567"/>
</dbReference>
<evidence type="ECO:0000313" key="5">
    <source>
        <dbReference type="EnsemblPlants" id="TraesCS5D02G047567.1.cds1"/>
    </source>
</evidence>
<proteinExistence type="inferred from homology"/>
<organism evidence="5">
    <name type="scientific">Triticum aestivum</name>
    <name type="common">Wheat</name>
    <dbReference type="NCBI Taxonomy" id="4565"/>
    <lineage>
        <taxon>Eukaryota</taxon>
        <taxon>Viridiplantae</taxon>
        <taxon>Streptophyta</taxon>
        <taxon>Embryophyta</taxon>
        <taxon>Tracheophyta</taxon>
        <taxon>Spermatophyta</taxon>
        <taxon>Magnoliopsida</taxon>
        <taxon>Liliopsida</taxon>
        <taxon>Poales</taxon>
        <taxon>Poaceae</taxon>
        <taxon>BOP clade</taxon>
        <taxon>Pooideae</taxon>
        <taxon>Triticodae</taxon>
        <taxon>Triticeae</taxon>
        <taxon>Triticinae</taxon>
        <taxon>Triticum</taxon>
    </lineage>
</organism>
<keyword evidence="3" id="KW-0809">Transit peptide</keyword>
<dbReference type="Pfam" id="PF13041">
    <property type="entry name" value="PPR_2"/>
    <property type="match status" value="1"/>
</dbReference>